<feature type="transmembrane region" description="Helical" evidence="5">
    <location>
        <begin position="277"/>
        <end position="299"/>
    </location>
</feature>
<dbReference type="InterPro" id="IPR045863">
    <property type="entry name" value="CorA_TM1_TM2"/>
</dbReference>
<reference evidence="6 7" key="1">
    <citation type="submission" date="2016-07" db="EMBL/GenBank/DDBJ databases">
        <title>Pervasive Adenine N6-methylation of Active Genes in Fungi.</title>
        <authorList>
            <consortium name="DOE Joint Genome Institute"/>
            <person name="Mondo S.J."/>
            <person name="Dannebaum R.O."/>
            <person name="Kuo R.C."/>
            <person name="Labutti K."/>
            <person name="Haridas S."/>
            <person name="Kuo A."/>
            <person name="Salamov A."/>
            <person name="Ahrendt S.R."/>
            <person name="Lipzen A."/>
            <person name="Sullivan W."/>
            <person name="Andreopoulos W.B."/>
            <person name="Clum A."/>
            <person name="Lindquist E."/>
            <person name="Daum C."/>
            <person name="Ramamoorthy G.K."/>
            <person name="Gryganskyi A."/>
            <person name="Culley D."/>
            <person name="Magnuson J.K."/>
            <person name="James T.Y."/>
            <person name="O'Malley M.A."/>
            <person name="Stajich J.E."/>
            <person name="Spatafora J.W."/>
            <person name="Visel A."/>
            <person name="Grigoriev I.V."/>
        </authorList>
    </citation>
    <scope>NUCLEOTIDE SEQUENCE [LARGE SCALE GENOMIC DNA]</scope>
    <source>
        <strain evidence="6 7">CBS 129021</strain>
    </source>
</reference>
<evidence type="ECO:0000256" key="4">
    <source>
        <dbReference type="ARBA" id="ARBA00023136"/>
    </source>
</evidence>
<evidence type="ECO:0008006" key="8">
    <source>
        <dbReference type="Google" id="ProtNLM"/>
    </source>
</evidence>
<proteinExistence type="predicted"/>
<dbReference type="Proteomes" id="UP000193689">
    <property type="component" value="Unassembled WGS sequence"/>
</dbReference>
<dbReference type="GO" id="GO:0016020">
    <property type="term" value="C:membrane"/>
    <property type="evidence" value="ECO:0007669"/>
    <property type="project" value="UniProtKB-SubCell"/>
</dbReference>
<dbReference type="InParanoid" id="A0A1Y2DXT2"/>
<comment type="caution">
    <text evidence="6">The sequence shown here is derived from an EMBL/GenBank/DDBJ whole genome shotgun (WGS) entry which is preliminary data.</text>
</comment>
<evidence type="ECO:0000256" key="3">
    <source>
        <dbReference type="ARBA" id="ARBA00022989"/>
    </source>
</evidence>
<comment type="subcellular location">
    <subcellularLocation>
        <location evidence="1">Membrane</location>
        <topology evidence="1">Multi-pass membrane protein</topology>
    </subcellularLocation>
</comment>
<dbReference type="SUPFAM" id="SSF144083">
    <property type="entry name" value="Magnesium transport protein CorA, transmembrane region"/>
    <property type="match status" value="1"/>
</dbReference>
<evidence type="ECO:0000256" key="2">
    <source>
        <dbReference type="ARBA" id="ARBA00022692"/>
    </source>
</evidence>
<dbReference type="AlphaFoldDB" id="A0A1Y2DXT2"/>
<protein>
    <recommendedName>
        <fullName evidence="8">Cora-like Mg2+ transporter protein-domain-containing protein</fullName>
    </recommendedName>
</protein>
<dbReference type="OrthoDB" id="5207033at2759"/>
<keyword evidence="4 5" id="KW-0472">Membrane</keyword>
<dbReference type="GeneID" id="63778286"/>
<sequence>MGEPPSQLLLASANQIRTCPRCRQDFIDAFGMPELWWSDYCRNSNGYFGCETSDAMASSGISMWAFFEVKQLEEGLRYRWHKINIFTRWLLSTKQTIILLFDLQPPMVERLPCPLLDPESANLADPFWAYARIAAEVLRLEDSAVMSIRNHVRKLELQRQPAGKPQPDYRYLHDIARHAIHVSETLDVATQTMGRIVMQHDIFMKSMSDQDISQNTHSRLQFFESFIESLRHRSVSNEKRLLNEIQLAYNTVAQYDAGTSVEIGRSAQSDSASMKTIAFVTLTFLPPTFISAIFSMSFFDYSVDSGWTVSNKFWVYWAFAVPTTVITVILWFVSRGS</sequence>
<dbReference type="EMBL" id="MCFJ01000007">
    <property type="protein sequence ID" value="ORY63936.1"/>
    <property type="molecule type" value="Genomic_DNA"/>
</dbReference>
<gene>
    <name evidence="6" type="ORF">BCR38DRAFT_457755</name>
</gene>
<organism evidence="6 7">
    <name type="scientific">Pseudomassariella vexata</name>
    <dbReference type="NCBI Taxonomy" id="1141098"/>
    <lineage>
        <taxon>Eukaryota</taxon>
        <taxon>Fungi</taxon>
        <taxon>Dikarya</taxon>
        <taxon>Ascomycota</taxon>
        <taxon>Pezizomycotina</taxon>
        <taxon>Sordariomycetes</taxon>
        <taxon>Xylariomycetidae</taxon>
        <taxon>Amphisphaeriales</taxon>
        <taxon>Pseudomassariaceae</taxon>
        <taxon>Pseudomassariella</taxon>
    </lineage>
</organism>
<dbReference type="STRING" id="1141098.A0A1Y2DXT2"/>
<evidence type="ECO:0000256" key="5">
    <source>
        <dbReference type="SAM" id="Phobius"/>
    </source>
</evidence>
<feature type="transmembrane region" description="Helical" evidence="5">
    <location>
        <begin position="314"/>
        <end position="333"/>
    </location>
</feature>
<accession>A0A1Y2DXT2</accession>
<evidence type="ECO:0000313" key="6">
    <source>
        <dbReference type="EMBL" id="ORY63936.1"/>
    </source>
</evidence>
<keyword evidence="7" id="KW-1185">Reference proteome</keyword>
<evidence type="ECO:0000256" key="1">
    <source>
        <dbReference type="ARBA" id="ARBA00004141"/>
    </source>
</evidence>
<evidence type="ECO:0000313" key="7">
    <source>
        <dbReference type="Proteomes" id="UP000193689"/>
    </source>
</evidence>
<dbReference type="Gene3D" id="1.20.58.340">
    <property type="entry name" value="Magnesium transport protein CorA, transmembrane region"/>
    <property type="match status" value="1"/>
</dbReference>
<dbReference type="RefSeq" id="XP_040715350.1">
    <property type="nucleotide sequence ID" value="XM_040862074.1"/>
</dbReference>
<keyword evidence="3 5" id="KW-1133">Transmembrane helix</keyword>
<name>A0A1Y2DXT2_9PEZI</name>
<keyword evidence="2 5" id="KW-0812">Transmembrane</keyword>